<dbReference type="SUPFAM" id="SSF53383">
    <property type="entry name" value="PLP-dependent transferases"/>
    <property type="match status" value="1"/>
</dbReference>
<accession>A0ABS7PMC5</accession>
<comment type="caution">
    <text evidence="1">The sequence shown here is derived from an EMBL/GenBank/DDBJ whole genome shotgun (WGS) entry which is preliminary data.</text>
</comment>
<dbReference type="InterPro" id="IPR015421">
    <property type="entry name" value="PyrdxlP-dep_Trfase_major"/>
</dbReference>
<dbReference type="Gene3D" id="3.40.640.10">
    <property type="entry name" value="Type I PLP-dependent aspartate aminotransferase-like (Major domain)"/>
    <property type="match status" value="1"/>
</dbReference>
<organism evidence="1 2">
    <name type="scientific">Sphingomonas colocasiae</name>
    <dbReference type="NCBI Taxonomy" id="1848973"/>
    <lineage>
        <taxon>Bacteria</taxon>
        <taxon>Pseudomonadati</taxon>
        <taxon>Pseudomonadota</taxon>
        <taxon>Alphaproteobacteria</taxon>
        <taxon>Sphingomonadales</taxon>
        <taxon>Sphingomonadaceae</taxon>
        <taxon>Sphingomonas</taxon>
    </lineage>
</organism>
<gene>
    <name evidence="1" type="ORF">K7G82_09215</name>
</gene>
<dbReference type="Proteomes" id="UP000706039">
    <property type="component" value="Unassembled WGS sequence"/>
</dbReference>
<evidence type="ECO:0008006" key="3">
    <source>
        <dbReference type="Google" id="ProtNLM"/>
    </source>
</evidence>
<dbReference type="RefSeq" id="WP_222989548.1">
    <property type="nucleotide sequence ID" value="NZ_JAINVV010000004.1"/>
</dbReference>
<evidence type="ECO:0000313" key="1">
    <source>
        <dbReference type="EMBL" id="MBY8822470.1"/>
    </source>
</evidence>
<protein>
    <recommendedName>
        <fullName evidence="3">Aminotransferase class V-fold PLP-dependent enzyme</fullName>
    </recommendedName>
</protein>
<keyword evidence="2" id="KW-1185">Reference proteome</keyword>
<dbReference type="EMBL" id="JAINVV010000004">
    <property type="protein sequence ID" value="MBY8822470.1"/>
    <property type="molecule type" value="Genomic_DNA"/>
</dbReference>
<reference evidence="1 2" key="1">
    <citation type="submission" date="2021-08" db="EMBL/GenBank/DDBJ databases">
        <authorList>
            <person name="Tuo L."/>
        </authorList>
    </citation>
    <scope>NUCLEOTIDE SEQUENCE [LARGE SCALE GENOMIC DNA]</scope>
    <source>
        <strain evidence="1 2">JCM 31229</strain>
    </source>
</reference>
<evidence type="ECO:0000313" key="2">
    <source>
        <dbReference type="Proteomes" id="UP000706039"/>
    </source>
</evidence>
<dbReference type="InterPro" id="IPR015424">
    <property type="entry name" value="PyrdxlP-dep_Trfase"/>
</dbReference>
<proteinExistence type="predicted"/>
<name>A0ABS7PMC5_9SPHN</name>
<sequence>MKPNAAAVDTAVFADAAADLLTRGGDARIVLDPATGLNQYFSSPRPSSAIAYASSTANDISAPAFDHVCRRLAEVAPDLILSPQGYQDALDALRARIRRAYRLGDGVEIVFAPSGTDLEYVGLALCKERSEAGIRNILLGADEVGSGCVYSAHGQFFANETARGIKVVKGEPMGGRLPAKIELYNVPVRDDRGAAYRPEEIARRIDLAVDEAARARKHTLVHVVHGSKTGLVLPAFEHLDALVDRHGDTVSFIVDACQARITSAAIADYLARGCAVLVTGSKFMGGPPFNGFALVPRAMVEASAPMPIAFCKIFRRAEWPDNWPDADLLPREANLGLLLRLEASVFELERFQALGTDRVTRVILAFHAAVRTAFVERLGGRRMAPYAPGERAEGDAHPIEMRTLSTIDISGLPGSPDFDEAKRIHRALVDEGVRLGQPVKCVRLPDGRWGGTLRVGLSMPQVSAFDALDDDALETRLAGDMAVIVDAIERVRTAG</sequence>